<reference evidence="1" key="2">
    <citation type="journal article" date="2015" name="Fish Shellfish Immunol.">
        <title>Early steps in the European eel (Anguilla anguilla)-Vibrio vulnificus interaction in the gills: Role of the RtxA13 toxin.</title>
        <authorList>
            <person name="Callol A."/>
            <person name="Pajuelo D."/>
            <person name="Ebbesson L."/>
            <person name="Teles M."/>
            <person name="MacKenzie S."/>
            <person name="Amaro C."/>
        </authorList>
    </citation>
    <scope>NUCLEOTIDE SEQUENCE</scope>
</reference>
<accession>A0A0E9S1N1</accession>
<proteinExistence type="predicted"/>
<sequence length="32" mass="3778">MSLPWQSTLHTDLWVLNRPELLLLCNRTVTIL</sequence>
<evidence type="ECO:0000313" key="1">
    <source>
        <dbReference type="EMBL" id="JAH34575.1"/>
    </source>
</evidence>
<organism evidence="1">
    <name type="scientific">Anguilla anguilla</name>
    <name type="common">European freshwater eel</name>
    <name type="synonym">Muraena anguilla</name>
    <dbReference type="NCBI Taxonomy" id="7936"/>
    <lineage>
        <taxon>Eukaryota</taxon>
        <taxon>Metazoa</taxon>
        <taxon>Chordata</taxon>
        <taxon>Craniata</taxon>
        <taxon>Vertebrata</taxon>
        <taxon>Euteleostomi</taxon>
        <taxon>Actinopterygii</taxon>
        <taxon>Neopterygii</taxon>
        <taxon>Teleostei</taxon>
        <taxon>Anguilliformes</taxon>
        <taxon>Anguillidae</taxon>
        <taxon>Anguilla</taxon>
    </lineage>
</organism>
<dbReference type="AlphaFoldDB" id="A0A0E9S1N1"/>
<protein>
    <submittedName>
        <fullName evidence="1">Uncharacterized protein</fullName>
    </submittedName>
</protein>
<name>A0A0E9S1N1_ANGAN</name>
<reference evidence="1" key="1">
    <citation type="submission" date="2014-11" db="EMBL/GenBank/DDBJ databases">
        <authorList>
            <person name="Amaro Gonzalez C."/>
        </authorList>
    </citation>
    <scope>NUCLEOTIDE SEQUENCE</scope>
</reference>
<dbReference type="EMBL" id="GBXM01074002">
    <property type="protein sequence ID" value="JAH34575.1"/>
    <property type="molecule type" value="Transcribed_RNA"/>
</dbReference>